<feature type="region of interest" description="Disordered" evidence="1">
    <location>
        <begin position="1"/>
        <end position="22"/>
    </location>
</feature>
<feature type="compositionally biased region" description="Basic and acidic residues" evidence="1">
    <location>
        <begin position="1"/>
        <end position="10"/>
    </location>
</feature>
<evidence type="ECO:0000313" key="3">
    <source>
        <dbReference type="Proteomes" id="UP001281761"/>
    </source>
</evidence>
<evidence type="ECO:0000256" key="1">
    <source>
        <dbReference type="SAM" id="MobiDB-lite"/>
    </source>
</evidence>
<keyword evidence="3" id="KW-1185">Reference proteome</keyword>
<name>A0ABQ9XBM9_9EUKA</name>
<evidence type="ECO:0008006" key="4">
    <source>
        <dbReference type="Google" id="ProtNLM"/>
    </source>
</evidence>
<accession>A0ABQ9XBM9</accession>
<evidence type="ECO:0000313" key="2">
    <source>
        <dbReference type="EMBL" id="KAK2948663.1"/>
    </source>
</evidence>
<comment type="caution">
    <text evidence="2">The sequence shown here is derived from an EMBL/GenBank/DDBJ whole genome shotgun (WGS) entry which is preliminary data.</text>
</comment>
<proteinExistence type="predicted"/>
<organism evidence="2 3">
    <name type="scientific">Blattamonas nauphoetae</name>
    <dbReference type="NCBI Taxonomy" id="2049346"/>
    <lineage>
        <taxon>Eukaryota</taxon>
        <taxon>Metamonada</taxon>
        <taxon>Preaxostyla</taxon>
        <taxon>Oxymonadida</taxon>
        <taxon>Blattamonas</taxon>
    </lineage>
</organism>
<reference evidence="2 3" key="1">
    <citation type="journal article" date="2022" name="bioRxiv">
        <title>Genomics of Preaxostyla Flagellates Illuminates Evolutionary Transitions and the Path Towards Mitochondrial Loss.</title>
        <authorList>
            <person name="Novak L.V.F."/>
            <person name="Treitli S.C."/>
            <person name="Pyrih J."/>
            <person name="Halakuc P."/>
            <person name="Pipaliya S.V."/>
            <person name="Vacek V."/>
            <person name="Brzon O."/>
            <person name="Soukal P."/>
            <person name="Eme L."/>
            <person name="Dacks J.B."/>
            <person name="Karnkowska A."/>
            <person name="Elias M."/>
            <person name="Hampl V."/>
        </authorList>
    </citation>
    <scope>NUCLEOTIDE SEQUENCE [LARGE SCALE GENOMIC DNA]</scope>
    <source>
        <strain evidence="2">NAU3</strain>
        <tissue evidence="2">Gut</tissue>
    </source>
</reference>
<dbReference type="Proteomes" id="UP001281761">
    <property type="component" value="Unassembled WGS sequence"/>
</dbReference>
<dbReference type="EMBL" id="JARBJD010000171">
    <property type="protein sequence ID" value="KAK2948663.1"/>
    <property type="molecule type" value="Genomic_DNA"/>
</dbReference>
<sequence length="253" mass="29024">MMVEAEEVRSMKQSLADFEQRSSEMTRQMKELQGRIAVAEAEKRMLQREKEKLSNELVKSDREKNELFEKMELMRMMLRTEWNGTASLHTVDGTAHSLTPTTLTQIVQLETKCWRTAFTFPIDEGEWEFKISRSEQTGLNVMLGFLKHPLPEDATLRQCGAYFSGIGGDFLLYNGGMWKGGEFKSEGTNKKWERVGQTAAIRVNMSTREARLFVDDSEQPGIFPDIPSPLCLGITTHDQNKPIPVLWLKRQRS</sequence>
<protein>
    <recommendedName>
        <fullName evidence="4">B30.2/SPRY domain-containing protein</fullName>
    </recommendedName>
</protein>
<gene>
    <name evidence="2" type="ORF">BLNAU_16404</name>
</gene>